<comment type="similarity">
    <text evidence="1">Belongs to the pectinesterase family.</text>
</comment>
<proteinExistence type="inferred from homology"/>
<dbReference type="EC" id="3.1.1.11" evidence="5"/>
<dbReference type="InterPro" id="IPR000070">
    <property type="entry name" value="Pectinesterase_cat"/>
</dbReference>
<name>A0A8J3VE37_9ACTN</name>
<evidence type="ECO:0000256" key="1">
    <source>
        <dbReference type="ARBA" id="ARBA00008891"/>
    </source>
</evidence>
<dbReference type="GO" id="GO:0045490">
    <property type="term" value="P:pectin catabolic process"/>
    <property type="evidence" value="ECO:0007669"/>
    <property type="project" value="UniProtKB-UniRule"/>
</dbReference>
<dbReference type="PANTHER" id="PTHR31321:SF57">
    <property type="entry name" value="PECTINESTERASE 53-RELATED"/>
    <property type="match status" value="1"/>
</dbReference>
<dbReference type="PANTHER" id="PTHR31321">
    <property type="entry name" value="ACYL-COA THIOESTER HYDROLASE YBHC-RELATED"/>
    <property type="match status" value="1"/>
</dbReference>
<evidence type="ECO:0000256" key="4">
    <source>
        <dbReference type="PROSITE-ProRule" id="PRU10040"/>
    </source>
</evidence>
<dbReference type="Proteomes" id="UP000612899">
    <property type="component" value="Unassembled WGS sequence"/>
</dbReference>
<dbReference type="GO" id="GO:0030599">
    <property type="term" value="F:pectinesterase activity"/>
    <property type="evidence" value="ECO:0007669"/>
    <property type="project" value="UniProtKB-UniRule"/>
</dbReference>
<dbReference type="InterPro" id="IPR033131">
    <property type="entry name" value="Pectinesterase_Asp_AS"/>
</dbReference>
<keyword evidence="3 5" id="KW-0063">Aspartyl esterase</keyword>
<dbReference type="UniPathway" id="UPA00545">
    <property type="reaction ID" value="UER00823"/>
</dbReference>
<dbReference type="Pfam" id="PF01095">
    <property type="entry name" value="Pectinesterase"/>
    <property type="match status" value="1"/>
</dbReference>
<dbReference type="EMBL" id="BONY01000005">
    <property type="protein sequence ID" value="GIH02952.1"/>
    <property type="molecule type" value="Genomic_DNA"/>
</dbReference>
<evidence type="ECO:0000256" key="5">
    <source>
        <dbReference type="RuleBase" id="RU000589"/>
    </source>
</evidence>
<comment type="pathway">
    <text evidence="5">Glycan metabolism; pectin degradation; 2-dehydro-3-deoxy-D-gluconate from pectin: step 1/5.</text>
</comment>
<keyword evidence="8" id="KW-1185">Reference proteome</keyword>
<evidence type="ECO:0000256" key="3">
    <source>
        <dbReference type="ARBA" id="ARBA00023085"/>
    </source>
</evidence>
<organism evidence="7 8">
    <name type="scientific">Rhizocola hellebori</name>
    <dbReference type="NCBI Taxonomy" id="1392758"/>
    <lineage>
        <taxon>Bacteria</taxon>
        <taxon>Bacillati</taxon>
        <taxon>Actinomycetota</taxon>
        <taxon>Actinomycetes</taxon>
        <taxon>Micromonosporales</taxon>
        <taxon>Micromonosporaceae</taxon>
        <taxon>Rhizocola</taxon>
    </lineage>
</organism>
<feature type="active site" evidence="4">
    <location>
        <position position="194"/>
    </location>
</feature>
<evidence type="ECO:0000313" key="7">
    <source>
        <dbReference type="EMBL" id="GIH02952.1"/>
    </source>
</evidence>
<comment type="catalytic activity">
    <reaction evidence="5">
        <text>[(1-&gt;4)-alpha-D-galacturonosyl methyl ester](n) + n H2O = [(1-&gt;4)-alpha-D-galacturonosyl](n) + n methanol + n H(+)</text>
        <dbReference type="Rhea" id="RHEA:22380"/>
        <dbReference type="Rhea" id="RHEA-COMP:14570"/>
        <dbReference type="Rhea" id="RHEA-COMP:14573"/>
        <dbReference type="ChEBI" id="CHEBI:15377"/>
        <dbReference type="ChEBI" id="CHEBI:15378"/>
        <dbReference type="ChEBI" id="CHEBI:17790"/>
        <dbReference type="ChEBI" id="CHEBI:140522"/>
        <dbReference type="ChEBI" id="CHEBI:140523"/>
        <dbReference type="EC" id="3.1.1.11"/>
    </reaction>
</comment>
<sequence>MLGSGLAALGVLAFPGVASADQRRRIVVAADGSGDVTTIQAAVDAVPAGNSEPFAILVKPGLYHGRVVIPADRSHLVLVGLGRNPADVIITDDRANGTPNPAGGTWGTSGSASVTIDASDLVVRNLTLSNSFDEAAHPEITNRQAVAVLARGDRLSFSHVRFLANQDTLYLNSPNVTTFSRASLRHCYVEGDVDFIFGRGTAVLEHCHIHSLDRGSTTNNGYITAASTSLANPYGFLFTKCRFTAVAAPGTVYLGRPWHPSNDPDAVAQVVIRDSHLGEHLQAAPWTDFGVWPWRDARYFEYRNRGAGATVTPDRPQLSASDAALYTPETYLAGWDPSCWS</sequence>
<keyword evidence="2 5" id="KW-0378">Hydrolase</keyword>
<feature type="domain" description="Pectinesterase catalytic" evidence="6">
    <location>
        <begin position="26"/>
        <end position="312"/>
    </location>
</feature>
<dbReference type="PROSITE" id="PS00503">
    <property type="entry name" value="PECTINESTERASE_2"/>
    <property type="match status" value="1"/>
</dbReference>
<dbReference type="SUPFAM" id="SSF51126">
    <property type="entry name" value="Pectin lyase-like"/>
    <property type="match status" value="1"/>
</dbReference>
<dbReference type="GO" id="GO:0042545">
    <property type="term" value="P:cell wall modification"/>
    <property type="evidence" value="ECO:0007669"/>
    <property type="project" value="UniProtKB-UniRule"/>
</dbReference>
<dbReference type="Gene3D" id="2.160.20.10">
    <property type="entry name" value="Single-stranded right-handed beta-helix, Pectin lyase-like"/>
    <property type="match status" value="1"/>
</dbReference>
<accession>A0A8J3VE37</accession>
<evidence type="ECO:0000313" key="8">
    <source>
        <dbReference type="Proteomes" id="UP000612899"/>
    </source>
</evidence>
<comment type="caution">
    <text evidence="7">The sequence shown here is derived from an EMBL/GenBank/DDBJ whole genome shotgun (WGS) entry which is preliminary data.</text>
</comment>
<protein>
    <recommendedName>
        <fullName evidence="5">Pectinesterase</fullName>
        <ecNumber evidence="5">3.1.1.11</ecNumber>
    </recommendedName>
</protein>
<dbReference type="GO" id="GO:0009279">
    <property type="term" value="C:cell outer membrane"/>
    <property type="evidence" value="ECO:0007669"/>
    <property type="project" value="TreeGrafter"/>
</dbReference>
<evidence type="ECO:0000256" key="2">
    <source>
        <dbReference type="ARBA" id="ARBA00022801"/>
    </source>
</evidence>
<reference evidence="7" key="1">
    <citation type="submission" date="2021-01" db="EMBL/GenBank/DDBJ databases">
        <title>Whole genome shotgun sequence of Rhizocola hellebori NBRC 109834.</title>
        <authorList>
            <person name="Komaki H."/>
            <person name="Tamura T."/>
        </authorList>
    </citation>
    <scope>NUCLEOTIDE SEQUENCE</scope>
    <source>
        <strain evidence="7">NBRC 109834</strain>
    </source>
</reference>
<dbReference type="AlphaFoldDB" id="A0A8J3VE37"/>
<evidence type="ECO:0000259" key="6">
    <source>
        <dbReference type="Pfam" id="PF01095"/>
    </source>
</evidence>
<gene>
    <name evidence="7" type="ORF">Rhe02_10190</name>
</gene>
<dbReference type="InterPro" id="IPR011050">
    <property type="entry name" value="Pectin_lyase_fold/virulence"/>
</dbReference>
<dbReference type="InterPro" id="IPR012334">
    <property type="entry name" value="Pectin_lyas_fold"/>
</dbReference>